<evidence type="ECO:0008006" key="3">
    <source>
        <dbReference type="Google" id="ProtNLM"/>
    </source>
</evidence>
<dbReference type="Gene3D" id="3.40.50.1000">
    <property type="entry name" value="HAD superfamily/HAD-like"/>
    <property type="match status" value="1"/>
</dbReference>
<geneLocation type="plasmid" evidence="1 2">
    <name>pJCM15296</name>
</geneLocation>
<reference evidence="1 2" key="1">
    <citation type="journal article" date="2019" name="Emerg. Microbes Infect.">
        <title>Comprehensive subspecies identification of 175 nontuberculous mycobacteria species based on 7547 genomic profiles.</title>
        <authorList>
            <person name="Matsumoto Y."/>
            <person name="Kinjo T."/>
            <person name="Motooka D."/>
            <person name="Nabeya D."/>
            <person name="Jung N."/>
            <person name="Uechi K."/>
            <person name="Horii T."/>
            <person name="Iida T."/>
            <person name="Fujita J."/>
            <person name="Nakamura S."/>
        </authorList>
    </citation>
    <scope>NUCLEOTIDE SEQUENCE [LARGE SCALE GENOMIC DNA]</scope>
    <source>
        <strain evidence="1 2">JCM 15296</strain>
        <plasmid evidence="1">pJCM15296</plasmid>
    </source>
</reference>
<evidence type="ECO:0000313" key="1">
    <source>
        <dbReference type="EMBL" id="BBX88216.1"/>
    </source>
</evidence>
<keyword evidence="2" id="KW-1185">Reference proteome</keyword>
<evidence type="ECO:0000313" key="2">
    <source>
        <dbReference type="Proteomes" id="UP000465609"/>
    </source>
</evidence>
<organism evidence="1 2">
    <name type="scientific">Mycolicibacterium aubagnense</name>
    <dbReference type="NCBI Taxonomy" id="319707"/>
    <lineage>
        <taxon>Bacteria</taxon>
        <taxon>Bacillati</taxon>
        <taxon>Actinomycetota</taxon>
        <taxon>Actinomycetes</taxon>
        <taxon>Mycobacteriales</taxon>
        <taxon>Mycobacteriaceae</taxon>
        <taxon>Mycolicibacterium</taxon>
    </lineage>
</organism>
<dbReference type="Proteomes" id="UP000465609">
    <property type="component" value="Plasmid pJCM15296"/>
</dbReference>
<name>A0ABM7IN54_9MYCO</name>
<dbReference type="InterPro" id="IPR023214">
    <property type="entry name" value="HAD_sf"/>
</dbReference>
<keyword evidence="1" id="KW-0614">Plasmid</keyword>
<proteinExistence type="predicted"/>
<gene>
    <name evidence="1" type="ORF">MAUB_64170</name>
</gene>
<accession>A0ABM7IN54</accession>
<dbReference type="EMBL" id="AP022578">
    <property type="protein sequence ID" value="BBX88216.1"/>
    <property type="molecule type" value="Genomic_DNA"/>
</dbReference>
<protein>
    <recommendedName>
        <fullName evidence="3">Haloacid dehalogenase</fullName>
    </recommendedName>
</protein>
<sequence>MVDFDGLLIDMSSYEHELDDPQPRKWRRFLAHTPTAPPMATGITLLEQLAGLGWPYSVSTTRPGWALDGVQNWLAHHAPEAPQATYARLSPTVDPVTCKRTHYFSARYHRDSPAICTLFVDDELPVVHELAAATVPAMHISEFATLTERDILTMLRRSRRALYGQATDSPAANLIGMRR</sequence>